<keyword evidence="3" id="KW-1185">Reference proteome</keyword>
<dbReference type="Proteomes" id="UP001519460">
    <property type="component" value="Unassembled WGS sequence"/>
</dbReference>
<protein>
    <submittedName>
        <fullName evidence="2">Uncharacterized protein</fullName>
    </submittedName>
</protein>
<evidence type="ECO:0000313" key="3">
    <source>
        <dbReference type="Proteomes" id="UP001519460"/>
    </source>
</evidence>
<gene>
    <name evidence="2" type="ORF">BaRGS_00034722</name>
</gene>
<comment type="caution">
    <text evidence="2">The sequence shown here is derived from an EMBL/GenBank/DDBJ whole genome shotgun (WGS) entry which is preliminary data.</text>
</comment>
<organism evidence="2 3">
    <name type="scientific">Batillaria attramentaria</name>
    <dbReference type="NCBI Taxonomy" id="370345"/>
    <lineage>
        <taxon>Eukaryota</taxon>
        <taxon>Metazoa</taxon>
        <taxon>Spiralia</taxon>
        <taxon>Lophotrochozoa</taxon>
        <taxon>Mollusca</taxon>
        <taxon>Gastropoda</taxon>
        <taxon>Caenogastropoda</taxon>
        <taxon>Sorbeoconcha</taxon>
        <taxon>Cerithioidea</taxon>
        <taxon>Batillariidae</taxon>
        <taxon>Batillaria</taxon>
    </lineage>
</organism>
<evidence type="ECO:0000313" key="2">
    <source>
        <dbReference type="EMBL" id="KAK7474012.1"/>
    </source>
</evidence>
<dbReference type="AlphaFoldDB" id="A0ABD0JGJ7"/>
<reference evidence="2 3" key="1">
    <citation type="journal article" date="2023" name="Sci. Data">
        <title>Genome assembly of the Korean intertidal mud-creeper Batillaria attramentaria.</title>
        <authorList>
            <person name="Patra A.K."/>
            <person name="Ho P.T."/>
            <person name="Jun S."/>
            <person name="Lee S.J."/>
            <person name="Kim Y."/>
            <person name="Won Y.J."/>
        </authorList>
    </citation>
    <scope>NUCLEOTIDE SEQUENCE [LARGE SCALE GENOMIC DNA]</scope>
    <source>
        <strain evidence="2">Wonlab-2016</strain>
    </source>
</reference>
<dbReference type="EMBL" id="JACVVK020000450">
    <property type="protein sequence ID" value="KAK7474012.1"/>
    <property type="molecule type" value="Genomic_DNA"/>
</dbReference>
<feature type="region of interest" description="Disordered" evidence="1">
    <location>
        <begin position="1"/>
        <end position="23"/>
    </location>
</feature>
<sequence length="77" mass="8769">MKPVPKNARAKAVSTKMRRRRSSLIRSQMRKLMLSATLFPTMSQLSQRPLSVLPLMLRGPKNPQMPPKGFQARVPLK</sequence>
<accession>A0ABD0JGJ7</accession>
<name>A0ABD0JGJ7_9CAEN</name>
<feature type="region of interest" description="Disordered" evidence="1">
    <location>
        <begin position="58"/>
        <end position="77"/>
    </location>
</feature>
<proteinExistence type="predicted"/>
<evidence type="ECO:0000256" key="1">
    <source>
        <dbReference type="SAM" id="MobiDB-lite"/>
    </source>
</evidence>